<proteinExistence type="predicted"/>
<dbReference type="EMBL" id="JACHOQ010000003">
    <property type="protein sequence ID" value="MBB5740086.1"/>
    <property type="molecule type" value="Genomic_DNA"/>
</dbReference>
<evidence type="ECO:0000256" key="1">
    <source>
        <dbReference type="SAM" id="SignalP"/>
    </source>
</evidence>
<keyword evidence="3" id="KW-1185">Reference proteome</keyword>
<protein>
    <submittedName>
        <fullName evidence="2">Uncharacterized protein</fullName>
    </submittedName>
</protein>
<evidence type="ECO:0000313" key="2">
    <source>
        <dbReference type="EMBL" id="MBB5740086.1"/>
    </source>
</evidence>
<gene>
    <name evidence="2" type="ORF">GGQ93_001800</name>
</gene>
<reference evidence="2 3" key="1">
    <citation type="submission" date="2020-08" db="EMBL/GenBank/DDBJ databases">
        <title>Genomic Encyclopedia of Type Strains, Phase IV (KMG-IV): sequencing the most valuable type-strain genomes for metagenomic binning, comparative biology and taxonomic classification.</title>
        <authorList>
            <person name="Goeker M."/>
        </authorList>
    </citation>
    <scope>NUCLEOTIDE SEQUENCE [LARGE SCALE GENOMIC DNA]</scope>
    <source>
        <strain evidence="2 3">DSM 4731</strain>
    </source>
</reference>
<name>A0A7W9C6K7_9CAUL</name>
<dbReference type="AlphaFoldDB" id="A0A7W9C6K7"/>
<sequence length="277" mass="29924">MLASMLLSLLVSAAQAAPTGGGDAVAPIVLAGEAQTLRRYEAEARQGAAVGPDDVYAVSNWSIVRYDKKTGAKQAEWTGDRARFPHINSCAVIDGELVCASSNFPAVPQISTVEVFDAVDLHHKRSVALGLGTGSITWVDRHDGAWWAMFANYDGRGGEAPRDHRHTTLVRFDDQWRRLEAWGLPASILERIAPMSISGGGWGPDGRLYLTGHDRPELYVVALPDGGGVLDHLETLGIEAEGQAIDWDESEPGVLYGITRRTREILAMRTPVTTTAP</sequence>
<feature type="signal peptide" evidence="1">
    <location>
        <begin position="1"/>
        <end position="16"/>
    </location>
</feature>
<keyword evidence="1" id="KW-0732">Signal</keyword>
<accession>A0A7W9C6K7</accession>
<dbReference type="SUPFAM" id="SSF101898">
    <property type="entry name" value="NHL repeat"/>
    <property type="match status" value="1"/>
</dbReference>
<feature type="chain" id="PRO_5030832744" evidence="1">
    <location>
        <begin position="17"/>
        <end position="277"/>
    </location>
</feature>
<evidence type="ECO:0000313" key="3">
    <source>
        <dbReference type="Proteomes" id="UP000527324"/>
    </source>
</evidence>
<organism evidence="2 3">
    <name type="scientific">Brevundimonas aurantiaca</name>
    <dbReference type="NCBI Taxonomy" id="74316"/>
    <lineage>
        <taxon>Bacteria</taxon>
        <taxon>Pseudomonadati</taxon>
        <taxon>Pseudomonadota</taxon>
        <taxon>Alphaproteobacteria</taxon>
        <taxon>Caulobacterales</taxon>
        <taxon>Caulobacteraceae</taxon>
        <taxon>Brevundimonas</taxon>
    </lineage>
</organism>
<dbReference type="Proteomes" id="UP000527324">
    <property type="component" value="Unassembled WGS sequence"/>
</dbReference>
<comment type="caution">
    <text evidence="2">The sequence shown here is derived from an EMBL/GenBank/DDBJ whole genome shotgun (WGS) entry which is preliminary data.</text>
</comment>
<dbReference type="RefSeq" id="WP_182713749.1">
    <property type="nucleotide sequence ID" value="NZ_CAJFZW010000007.1"/>
</dbReference>